<dbReference type="AlphaFoldDB" id="A0A8X8ZXV0"/>
<feature type="compositionally biased region" description="Basic and acidic residues" evidence="8">
    <location>
        <begin position="217"/>
        <end position="238"/>
    </location>
</feature>
<evidence type="ECO:0000256" key="6">
    <source>
        <dbReference type="ARBA" id="ARBA00023306"/>
    </source>
</evidence>
<evidence type="ECO:0000313" key="10">
    <source>
        <dbReference type="EMBL" id="KAG6421182.1"/>
    </source>
</evidence>
<evidence type="ECO:0000256" key="3">
    <source>
        <dbReference type="ARBA" id="ARBA00022475"/>
    </source>
</evidence>
<gene>
    <name evidence="10" type="ORF">SASPL_117732</name>
</gene>
<proteinExistence type="inferred from homology"/>
<evidence type="ECO:0000256" key="4">
    <source>
        <dbReference type="ARBA" id="ARBA00022618"/>
    </source>
</evidence>
<dbReference type="GO" id="GO:0051301">
    <property type="term" value="P:cell division"/>
    <property type="evidence" value="ECO:0007669"/>
    <property type="project" value="UniProtKB-KW"/>
</dbReference>
<feature type="compositionally biased region" description="Basic and acidic residues" evidence="8">
    <location>
        <begin position="62"/>
        <end position="80"/>
    </location>
</feature>
<dbReference type="GO" id="GO:0005886">
    <property type="term" value="C:plasma membrane"/>
    <property type="evidence" value="ECO:0007669"/>
    <property type="project" value="UniProtKB-SubCell"/>
</dbReference>
<feature type="region of interest" description="Disordered" evidence="8">
    <location>
        <begin position="60"/>
        <end position="93"/>
    </location>
</feature>
<keyword evidence="11" id="KW-1185">Reference proteome</keyword>
<evidence type="ECO:0000259" key="9">
    <source>
        <dbReference type="Pfam" id="PF06136"/>
    </source>
</evidence>
<keyword evidence="3" id="KW-1003">Cell membrane</keyword>
<evidence type="ECO:0000256" key="2">
    <source>
        <dbReference type="ARBA" id="ARBA00022473"/>
    </source>
</evidence>
<evidence type="ECO:0000256" key="8">
    <source>
        <dbReference type="SAM" id="MobiDB-lite"/>
    </source>
</evidence>
<protein>
    <recommendedName>
        <fullName evidence="9">SOSEKI DIX-like domain-containing protein</fullName>
    </recommendedName>
</protein>
<comment type="subcellular location">
    <subcellularLocation>
        <location evidence="1">Cell membrane</location>
        <topology evidence="1">Peripheral membrane protein</topology>
        <orientation evidence="1">Cytoplasmic side</orientation>
    </subcellularLocation>
</comment>
<organism evidence="10">
    <name type="scientific">Salvia splendens</name>
    <name type="common">Scarlet sage</name>
    <dbReference type="NCBI Taxonomy" id="180675"/>
    <lineage>
        <taxon>Eukaryota</taxon>
        <taxon>Viridiplantae</taxon>
        <taxon>Streptophyta</taxon>
        <taxon>Embryophyta</taxon>
        <taxon>Tracheophyta</taxon>
        <taxon>Spermatophyta</taxon>
        <taxon>Magnoliopsida</taxon>
        <taxon>eudicotyledons</taxon>
        <taxon>Gunneridae</taxon>
        <taxon>Pentapetalae</taxon>
        <taxon>asterids</taxon>
        <taxon>lamiids</taxon>
        <taxon>Lamiales</taxon>
        <taxon>Lamiaceae</taxon>
        <taxon>Nepetoideae</taxon>
        <taxon>Mentheae</taxon>
        <taxon>Salviinae</taxon>
        <taxon>Salvia</taxon>
        <taxon>Salvia subgen. Calosphace</taxon>
        <taxon>core Calosphace</taxon>
    </lineage>
</organism>
<dbReference type="InterPro" id="IPR048351">
    <property type="entry name" value="SOK_DIX"/>
</dbReference>
<feature type="domain" description="SOSEKI DIX-like" evidence="9">
    <location>
        <begin position="7"/>
        <end position="39"/>
    </location>
</feature>
<evidence type="ECO:0000313" key="11">
    <source>
        <dbReference type="Proteomes" id="UP000298416"/>
    </source>
</evidence>
<name>A0A8X8ZXV0_SALSN</name>
<evidence type="ECO:0000256" key="7">
    <source>
        <dbReference type="ARBA" id="ARBA00024211"/>
    </source>
</evidence>
<dbReference type="PANTHER" id="PTHR31083">
    <property type="entry name" value="UPSTREAM OF FLC PROTEIN (DUF966)"/>
    <property type="match status" value="1"/>
</dbReference>
<reference evidence="10" key="1">
    <citation type="submission" date="2018-01" db="EMBL/GenBank/DDBJ databases">
        <authorList>
            <person name="Mao J.F."/>
        </authorList>
    </citation>
    <scope>NUCLEOTIDE SEQUENCE</scope>
    <source>
        <strain evidence="10">Huo1</strain>
        <tissue evidence="10">Leaf</tissue>
    </source>
</reference>
<keyword evidence="4" id="KW-0132">Cell division</keyword>
<accession>A0A8X8ZXV0</accession>
<comment type="caution">
    <text evidence="10">The sequence shown here is derived from an EMBL/GenBank/DDBJ whole genome shotgun (WGS) entry which is preliminary data.</text>
</comment>
<dbReference type="Pfam" id="PF06136">
    <property type="entry name" value="SOK"/>
    <property type="match status" value="1"/>
</dbReference>
<evidence type="ECO:0000256" key="5">
    <source>
        <dbReference type="ARBA" id="ARBA00023136"/>
    </source>
</evidence>
<keyword evidence="6" id="KW-0131">Cell cycle</keyword>
<feature type="region of interest" description="Disordered" evidence="8">
    <location>
        <begin position="215"/>
        <end position="238"/>
    </location>
</feature>
<sequence>MRFELIRSYKNGFVWHDLSEDDLIIPAHGHDYILKGSAFLDNPTSAQDYTRRRNKSYSSIDFDSKSTQTDDRLTDSKELEIEISPPPSDSSPETLGTLLKADGQVMLLPEAAGHRHHHIHRWTVGPGAGCHLKQLTGRPPDVLCGHLTQLEDGAAYESAFAAIHHRRLNWIPILQMQTYFSIADVTAELKKVVEKKISENDAEVNKAQGDCAAAIDGEEKQKDNNHHNFQRDLEIEAA</sequence>
<dbReference type="GO" id="GO:0051258">
    <property type="term" value="P:protein polymerization"/>
    <property type="evidence" value="ECO:0007669"/>
    <property type="project" value="UniProtKB-ARBA"/>
</dbReference>
<keyword evidence="2" id="KW-0217">Developmental protein</keyword>
<dbReference type="InterPro" id="IPR010369">
    <property type="entry name" value="SOK"/>
</dbReference>
<comment type="similarity">
    <text evidence="7">Belongs to the SOSEKI family.</text>
</comment>
<reference evidence="10" key="2">
    <citation type="submission" date="2020-08" db="EMBL/GenBank/DDBJ databases">
        <title>Plant Genome Project.</title>
        <authorList>
            <person name="Zhang R.-G."/>
        </authorList>
    </citation>
    <scope>NUCLEOTIDE SEQUENCE</scope>
    <source>
        <strain evidence="10">Huo1</strain>
        <tissue evidence="10">Leaf</tissue>
    </source>
</reference>
<dbReference type="EMBL" id="PNBA02000006">
    <property type="protein sequence ID" value="KAG6421182.1"/>
    <property type="molecule type" value="Genomic_DNA"/>
</dbReference>
<evidence type="ECO:0000256" key="1">
    <source>
        <dbReference type="ARBA" id="ARBA00004413"/>
    </source>
</evidence>
<dbReference type="Proteomes" id="UP000298416">
    <property type="component" value="Unassembled WGS sequence"/>
</dbReference>
<keyword evidence="5" id="KW-0472">Membrane</keyword>
<dbReference type="PANTHER" id="PTHR31083:SF6">
    <property type="entry name" value="PROTEIN SOSEKI 3"/>
    <property type="match status" value="1"/>
</dbReference>